<reference evidence="2 3" key="1">
    <citation type="submission" date="2020-01" db="EMBL/GenBank/DDBJ databases">
        <authorList>
            <person name="Gupta K D."/>
        </authorList>
    </citation>
    <scope>NUCLEOTIDE SEQUENCE [LARGE SCALE GENOMIC DNA]</scope>
</reference>
<protein>
    <submittedName>
        <fullName evidence="2">Uncharacterized protein</fullName>
    </submittedName>
</protein>
<organism evidence="2 3">
    <name type="scientific">Cyclocybe aegerita</name>
    <name type="common">Black poplar mushroom</name>
    <name type="synonym">Agrocybe aegerita</name>
    <dbReference type="NCBI Taxonomy" id="1973307"/>
    <lineage>
        <taxon>Eukaryota</taxon>
        <taxon>Fungi</taxon>
        <taxon>Dikarya</taxon>
        <taxon>Basidiomycota</taxon>
        <taxon>Agaricomycotina</taxon>
        <taxon>Agaricomycetes</taxon>
        <taxon>Agaricomycetidae</taxon>
        <taxon>Agaricales</taxon>
        <taxon>Agaricineae</taxon>
        <taxon>Bolbitiaceae</taxon>
        <taxon>Cyclocybe</taxon>
    </lineage>
</organism>
<sequence>MGNPSFLRLVPASCATVPIDWAKIPEASRKFFFESWCTDWSDPDKKKRPLPATIDDLAKMFDESKFFGYMPPELCTLLLDISEFGLAAEANTRANGHALQVAPRFYMKYLYHVWFVLFLPGRRDGIIGCSAKLHVAMPGEEDEAEVANDKAVAEEYDPRLCEEVKRCGTLRAKFMKKAAGWEALTLKRNLEETQLVEATMELPDDHPVYRALVQNVMSSLRPMR</sequence>
<evidence type="ECO:0000313" key="3">
    <source>
        <dbReference type="Proteomes" id="UP000467700"/>
    </source>
</evidence>
<evidence type="ECO:0000313" key="1">
    <source>
        <dbReference type="EMBL" id="CAA7270465.1"/>
    </source>
</evidence>
<dbReference type="EMBL" id="CACVBS010000111">
    <property type="protein sequence ID" value="CAA7271443.1"/>
    <property type="molecule type" value="Genomic_DNA"/>
</dbReference>
<accession>A0A8S0X9L1</accession>
<dbReference type="EMBL" id="CACVBS010000090">
    <property type="protein sequence ID" value="CAA7270465.1"/>
    <property type="molecule type" value="Genomic_DNA"/>
</dbReference>
<dbReference type="OrthoDB" id="3020383at2759"/>
<evidence type="ECO:0000313" key="2">
    <source>
        <dbReference type="EMBL" id="CAA7271443.1"/>
    </source>
</evidence>
<proteinExistence type="predicted"/>
<dbReference type="AlphaFoldDB" id="A0A8S0X9L1"/>
<name>A0A8S0X9L1_CYCAE</name>
<gene>
    <name evidence="1" type="ORF">AAE3_LOCUS12755</name>
    <name evidence="2" type="ORF">AAE3_LOCUS13676</name>
</gene>
<dbReference type="Proteomes" id="UP000467700">
    <property type="component" value="Unassembled WGS sequence"/>
</dbReference>
<comment type="caution">
    <text evidence="2">The sequence shown here is derived from an EMBL/GenBank/DDBJ whole genome shotgun (WGS) entry which is preliminary data.</text>
</comment>
<keyword evidence="3" id="KW-1185">Reference proteome</keyword>